<gene>
    <name evidence="2" type="ORF">scyTo_0024912</name>
</gene>
<feature type="domain" description="S1 motif" evidence="1">
    <location>
        <begin position="5"/>
        <end position="58"/>
    </location>
</feature>
<dbReference type="STRING" id="75743.A0A401QG11"/>
<accession>A0A401QG11</accession>
<dbReference type="InterPro" id="IPR045209">
    <property type="entry name" value="Rrp5"/>
</dbReference>
<dbReference type="PROSITE" id="PS50126">
    <property type="entry name" value="S1"/>
    <property type="match status" value="1"/>
</dbReference>
<dbReference type="GO" id="GO:0032040">
    <property type="term" value="C:small-subunit processome"/>
    <property type="evidence" value="ECO:0007669"/>
    <property type="project" value="TreeGrafter"/>
</dbReference>
<protein>
    <recommendedName>
        <fullName evidence="1">S1 motif domain-containing protein</fullName>
    </recommendedName>
</protein>
<dbReference type="FunFam" id="2.40.50.140:FF:000103">
    <property type="entry name" value="protein RRP5 homolog"/>
    <property type="match status" value="1"/>
</dbReference>
<dbReference type="EMBL" id="BFAA01061599">
    <property type="protein sequence ID" value="GCB84293.1"/>
    <property type="molecule type" value="Genomic_DNA"/>
</dbReference>
<evidence type="ECO:0000259" key="1">
    <source>
        <dbReference type="PROSITE" id="PS50126"/>
    </source>
</evidence>
<dbReference type="InterPro" id="IPR012340">
    <property type="entry name" value="NA-bd_OB-fold"/>
</dbReference>
<proteinExistence type="predicted"/>
<dbReference type="PANTHER" id="PTHR23270">
    <property type="entry name" value="PROGRAMMED CELL DEATH PROTEIN 11 PRE-RRNA PROCESSING PROTEIN RRP5"/>
    <property type="match status" value="1"/>
</dbReference>
<dbReference type="OrthoDB" id="412781at2759"/>
<dbReference type="Pfam" id="PF23459">
    <property type="entry name" value="S1_RRP5"/>
    <property type="match status" value="1"/>
</dbReference>
<sequence>DIQPGQLIEGKVSSLEKYGMHVKLTDQIRGLVPRTHLADIPLKHPEKLYSVGDQVKCR</sequence>
<evidence type="ECO:0000313" key="2">
    <source>
        <dbReference type="EMBL" id="GCB84293.1"/>
    </source>
</evidence>
<organism evidence="2 3">
    <name type="scientific">Scyliorhinus torazame</name>
    <name type="common">Cloudy catshark</name>
    <name type="synonym">Catulus torazame</name>
    <dbReference type="NCBI Taxonomy" id="75743"/>
    <lineage>
        <taxon>Eukaryota</taxon>
        <taxon>Metazoa</taxon>
        <taxon>Chordata</taxon>
        <taxon>Craniata</taxon>
        <taxon>Vertebrata</taxon>
        <taxon>Chondrichthyes</taxon>
        <taxon>Elasmobranchii</taxon>
        <taxon>Galeomorphii</taxon>
        <taxon>Galeoidea</taxon>
        <taxon>Carcharhiniformes</taxon>
        <taxon>Scyliorhinidae</taxon>
        <taxon>Scyliorhinus</taxon>
    </lineage>
</organism>
<comment type="caution">
    <text evidence="2">The sequence shown here is derived from an EMBL/GenBank/DDBJ whole genome shotgun (WGS) entry which is preliminary data.</text>
</comment>
<dbReference type="Proteomes" id="UP000288216">
    <property type="component" value="Unassembled WGS sequence"/>
</dbReference>
<feature type="non-terminal residue" evidence="2">
    <location>
        <position position="1"/>
    </location>
</feature>
<dbReference type="SUPFAM" id="SSF50249">
    <property type="entry name" value="Nucleic acid-binding proteins"/>
    <property type="match status" value="1"/>
</dbReference>
<evidence type="ECO:0000313" key="3">
    <source>
        <dbReference type="Proteomes" id="UP000288216"/>
    </source>
</evidence>
<name>A0A401QG11_SCYTO</name>
<keyword evidence="3" id="KW-1185">Reference proteome</keyword>
<dbReference type="AlphaFoldDB" id="A0A401QG11"/>
<dbReference type="InterPro" id="IPR003029">
    <property type="entry name" value="S1_domain"/>
</dbReference>
<feature type="non-terminal residue" evidence="2">
    <location>
        <position position="58"/>
    </location>
</feature>
<dbReference type="Gene3D" id="2.40.50.140">
    <property type="entry name" value="Nucleic acid-binding proteins"/>
    <property type="match status" value="1"/>
</dbReference>
<dbReference type="InterPro" id="IPR057302">
    <property type="entry name" value="Rrp5_S1"/>
</dbReference>
<reference evidence="2 3" key="1">
    <citation type="journal article" date="2018" name="Nat. Ecol. Evol.">
        <title>Shark genomes provide insights into elasmobranch evolution and the origin of vertebrates.</title>
        <authorList>
            <person name="Hara Y"/>
            <person name="Yamaguchi K"/>
            <person name="Onimaru K"/>
            <person name="Kadota M"/>
            <person name="Koyanagi M"/>
            <person name="Keeley SD"/>
            <person name="Tatsumi K"/>
            <person name="Tanaka K"/>
            <person name="Motone F"/>
            <person name="Kageyama Y"/>
            <person name="Nozu R"/>
            <person name="Adachi N"/>
            <person name="Nishimura O"/>
            <person name="Nakagawa R"/>
            <person name="Tanegashima C"/>
            <person name="Kiyatake I"/>
            <person name="Matsumoto R"/>
            <person name="Murakumo K"/>
            <person name="Nishida K"/>
            <person name="Terakita A"/>
            <person name="Kuratani S"/>
            <person name="Sato K"/>
            <person name="Hyodo S Kuraku.S."/>
        </authorList>
    </citation>
    <scope>NUCLEOTIDE SEQUENCE [LARGE SCALE GENOMIC DNA]</scope>
</reference>
<dbReference type="GO" id="GO:0006364">
    <property type="term" value="P:rRNA processing"/>
    <property type="evidence" value="ECO:0007669"/>
    <property type="project" value="InterPro"/>
</dbReference>
<dbReference type="PANTHER" id="PTHR23270:SF10">
    <property type="entry name" value="PROTEIN RRP5 HOMOLOG"/>
    <property type="match status" value="1"/>
</dbReference>
<dbReference type="GO" id="GO:0003723">
    <property type="term" value="F:RNA binding"/>
    <property type="evidence" value="ECO:0007669"/>
    <property type="project" value="TreeGrafter"/>
</dbReference>